<evidence type="ECO:0000256" key="2">
    <source>
        <dbReference type="ARBA" id="ARBA00004906"/>
    </source>
</evidence>
<evidence type="ECO:0000313" key="8">
    <source>
        <dbReference type="Proteomes" id="UP001160148"/>
    </source>
</evidence>
<organism evidence="7 8">
    <name type="scientific">Macrosiphum euphorbiae</name>
    <name type="common">potato aphid</name>
    <dbReference type="NCBI Taxonomy" id="13131"/>
    <lineage>
        <taxon>Eukaryota</taxon>
        <taxon>Metazoa</taxon>
        <taxon>Ecdysozoa</taxon>
        <taxon>Arthropoda</taxon>
        <taxon>Hexapoda</taxon>
        <taxon>Insecta</taxon>
        <taxon>Pterygota</taxon>
        <taxon>Neoptera</taxon>
        <taxon>Paraneoptera</taxon>
        <taxon>Hemiptera</taxon>
        <taxon>Sternorrhyncha</taxon>
        <taxon>Aphidomorpha</taxon>
        <taxon>Aphidoidea</taxon>
        <taxon>Aphididae</taxon>
        <taxon>Macrosiphini</taxon>
        <taxon>Macrosiphum</taxon>
    </lineage>
</organism>
<evidence type="ECO:0000256" key="1">
    <source>
        <dbReference type="ARBA" id="ARBA00004123"/>
    </source>
</evidence>
<comment type="pathway">
    <text evidence="2">Protein modification; protein ubiquitination.</text>
</comment>
<dbReference type="GO" id="GO:0016567">
    <property type="term" value="P:protein ubiquitination"/>
    <property type="evidence" value="ECO:0007669"/>
    <property type="project" value="InterPro"/>
</dbReference>
<dbReference type="PROSITE" id="PS50896">
    <property type="entry name" value="LISH"/>
    <property type="match status" value="1"/>
</dbReference>
<reference evidence="7 8" key="1">
    <citation type="submission" date="2023-01" db="EMBL/GenBank/DDBJ databases">
        <authorList>
            <person name="Whitehead M."/>
        </authorList>
    </citation>
    <scope>NUCLEOTIDE SEQUENCE [LARGE SCALE GENOMIC DNA]</scope>
</reference>
<evidence type="ECO:0000256" key="6">
    <source>
        <dbReference type="SAM" id="MobiDB-lite"/>
    </source>
</evidence>
<evidence type="ECO:0008006" key="9">
    <source>
        <dbReference type="Google" id="ProtNLM"/>
    </source>
</evidence>
<evidence type="ECO:0000256" key="3">
    <source>
        <dbReference type="ARBA" id="ARBA00008845"/>
    </source>
</evidence>
<dbReference type="SUPFAM" id="SSF48371">
    <property type="entry name" value="ARM repeat"/>
    <property type="match status" value="1"/>
</dbReference>
<evidence type="ECO:0000313" key="7">
    <source>
        <dbReference type="EMBL" id="CAI6375890.1"/>
    </source>
</evidence>
<comment type="subcellular location">
    <subcellularLocation>
        <location evidence="1">Nucleus</location>
    </subcellularLocation>
</comment>
<evidence type="ECO:0000256" key="5">
    <source>
        <dbReference type="ARBA" id="ARBA00023242"/>
    </source>
</evidence>
<dbReference type="SUPFAM" id="SSF50978">
    <property type="entry name" value="WD40 repeat-like"/>
    <property type="match status" value="1"/>
</dbReference>
<feature type="region of interest" description="Disordered" evidence="6">
    <location>
        <begin position="801"/>
        <end position="820"/>
    </location>
</feature>
<gene>
    <name evidence="7" type="ORF">MEUPH1_LOCUS29332</name>
</gene>
<dbReference type="GO" id="GO:0080008">
    <property type="term" value="C:Cul4-RING E3 ubiquitin ligase complex"/>
    <property type="evidence" value="ECO:0007669"/>
    <property type="project" value="TreeGrafter"/>
</dbReference>
<dbReference type="InterPro" id="IPR016024">
    <property type="entry name" value="ARM-type_fold"/>
</dbReference>
<dbReference type="InterPro" id="IPR015943">
    <property type="entry name" value="WD40/YVTN_repeat-like_dom_sf"/>
</dbReference>
<dbReference type="PANTHER" id="PTHR13129">
    <property type="entry name" value="VPRBP PROTEIN-RELATED"/>
    <property type="match status" value="1"/>
</dbReference>
<comment type="caution">
    <text evidence="7">The sequence shown here is derived from an EMBL/GenBank/DDBJ whole genome shotgun (WGS) entry which is preliminary data.</text>
</comment>
<dbReference type="InterPro" id="IPR006594">
    <property type="entry name" value="LisH"/>
</dbReference>
<keyword evidence="8" id="KW-1185">Reference proteome</keyword>
<name>A0AAV0Y4U4_9HEMI</name>
<dbReference type="EMBL" id="CARXXK010001384">
    <property type="protein sequence ID" value="CAI6375890.1"/>
    <property type="molecule type" value="Genomic_DNA"/>
</dbReference>
<keyword evidence="5" id="KW-0539">Nucleus</keyword>
<dbReference type="PANTHER" id="PTHR13129:SF4">
    <property type="entry name" value="DDB1- AND CUL4-ASSOCIATED FACTOR 1"/>
    <property type="match status" value="1"/>
</dbReference>
<proteinExistence type="inferred from homology"/>
<protein>
    <recommendedName>
        <fullName evidence="9">LisH domain-containing protein</fullName>
    </recommendedName>
</protein>
<dbReference type="InterPro" id="IPR036322">
    <property type="entry name" value="WD40_repeat_dom_sf"/>
</dbReference>
<comment type="similarity">
    <text evidence="3">Belongs to the VPRBP/DCAF1 family.</text>
</comment>
<evidence type="ECO:0000256" key="4">
    <source>
        <dbReference type="ARBA" id="ARBA00022786"/>
    </source>
</evidence>
<dbReference type="GO" id="GO:0005634">
    <property type="term" value="C:nucleus"/>
    <property type="evidence" value="ECO:0007669"/>
    <property type="project" value="UniProtKB-SubCell"/>
</dbReference>
<sequence length="1281" mass="146050">MAECINNLTNLLNRWIKEMDTPNYNPIPTLIKLCELFEEEIKNYNMKYPDPTDERHPSEIDPTGALDRMYKILFDHSLDHSLMEKLLMVYLKENYWPTIDLNVAACRLMINLIHHNVIYELETPVVLENHELIDSLFSWSEDTSEPLQTYATGLLASCMELPLISDQLKERNNKLVPFILDRLHSYYTQFCEENKINQSTELYQNTNSDQPNNHYIGASSPKIRKRKKNGICNSSSIESKASNWIQIYPPTLSTKLVYCLKYLVSIGENQAFLSHAYKKDAINLVMKIINYSEKKNDYLTFVAFKYLAVLLCHKQIATEFIDAQGLQKLLLIPKPSILSNGVSICFKYLSYCEEAMERICLLSEQVLIDLVKCGLWMLECSHDASRWHATMFFNYSFHFRVIQEIFDSHDGLRKIFNVANSLTFLPSQCIEFSTRFESTKYCPRQMYRCVCAGLKHYFEAHLYIKAQQIRREKILDSVQIIPSTKSTKQSRAKVQEDVKLLSNSMSLENHWTPIDQFLKLGGLKFLLQIISVASNRNFFVTRGVIQNALEVLNICAVLPKVQLALCEIPSFEVQIDNQNGTSIVEEDDPRADNINCGLDIIIKAAKGDHLDANIKKAALSVIITCVCTEIHREGNEAVIKKSWDCFRKYNGIMVLLNLITIQTPNDDSDALRGLASCALAGLARSESICQIFNKLPLFSSGDLLSLMKNPVMQVNLQEHATFQKYGSKLIELVLGKTISNGAEIETSLANTKQANIVAQTKINFDGKQLDLIVYKYLMEKGYSATAKSLVQVANLNIAKKKSHHRNRPIGGGILPKSSKHPIQNQKSELFNLANGPLGSEYSAKRISLNVNRRSENHPKSESKQELVSTISKSVHKKINQDLTLLTDNTTNSKISLESIVTEYLTNQHASCKHPIVTCPKFDLFVPHKCPDPNPRSSMFTNLAFRVSKNIHSRKLNQRLIHSRFCPTGHFSMNDEYAYFTCCEFLSQNRIAIGTTYGEIRVFNLFTSQAELSFPAHESYIKDLQCTNNKRILLSSALQGESLTSVWSITENAINIKYSLDNEEYCTFSNYDQNKILGTRAKIATIYDLETSKRILSLVPRYSNEYKRNKAAFDATNELVLSDGVLWDANAGKEIHKFDKMNEFVSGIFHPNGLEIISNTEVWDIRTFQLLRTVSSLNQCDVIFSKSGEGMYTLYNNNEEIKWSDKTSFKTLDPNDYSNIATVDVKKLIYYMACNSFDTQIAIVENQRMPSNICESIVQLYDVGRSRTKDEAVEKEDDDLQN</sequence>
<dbReference type="Gene3D" id="2.130.10.10">
    <property type="entry name" value="YVTN repeat-like/Quinoprotein amine dehydrogenase"/>
    <property type="match status" value="1"/>
</dbReference>
<keyword evidence="4" id="KW-0833">Ubl conjugation pathway</keyword>
<accession>A0AAV0Y4U4</accession>
<dbReference type="Proteomes" id="UP001160148">
    <property type="component" value="Unassembled WGS sequence"/>
</dbReference>
<dbReference type="InterPro" id="IPR033270">
    <property type="entry name" value="VPRBP/DCAF1"/>
</dbReference>